<dbReference type="AlphaFoldDB" id="W2G988"/>
<dbReference type="PRINTS" id="PR00320">
    <property type="entry name" value="GPROTEINBRPT"/>
</dbReference>
<dbReference type="GO" id="GO:0000974">
    <property type="term" value="C:Prp19 complex"/>
    <property type="evidence" value="ECO:0007669"/>
    <property type="project" value="UniProtKB-UniRule"/>
</dbReference>
<evidence type="ECO:0000256" key="18">
    <source>
        <dbReference type="ARBA" id="ARBA00023204"/>
    </source>
</evidence>
<comment type="function">
    <text evidence="21">Ubiquitin-protein ligase which is mainly involved pre-mRNA splicing and DNA repair. Required for pre-mRNA splicing as component of the spliceosome.</text>
</comment>
<dbReference type="InterPro" id="IPR003613">
    <property type="entry name" value="Ubox_domain"/>
</dbReference>
<dbReference type="InterPro" id="IPR019775">
    <property type="entry name" value="WD40_repeat_CS"/>
</dbReference>
<dbReference type="Gene3D" id="2.130.10.10">
    <property type="entry name" value="YVTN repeat-like/Quinoprotein amine dehydrogenase"/>
    <property type="match status" value="1"/>
</dbReference>
<evidence type="ECO:0000256" key="9">
    <source>
        <dbReference type="ARBA" id="ARBA00022679"/>
    </source>
</evidence>
<keyword evidence="10" id="KW-0479">Metal-binding</keyword>
<dbReference type="Pfam" id="PF11789">
    <property type="entry name" value="zf-Nse"/>
    <property type="match status" value="1"/>
</dbReference>
<dbReference type="VEuPathDB" id="FungiDB:PPTG_15160"/>
<dbReference type="InterPro" id="IPR013915">
    <property type="entry name" value="Prp19_cc"/>
</dbReference>
<dbReference type="SUPFAM" id="SSF57850">
    <property type="entry name" value="RING/U-box"/>
    <property type="match status" value="1"/>
</dbReference>
<dbReference type="GO" id="GO:0005737">
    <property type="term" value="C:cytoplasm"/>
    <property type="evidence" value="ECO:0007669"/>
    <property type="project" value="TreeGrafter"/>
</dbReference>
<keyword evidence="16" id="KW-0862">Zinc</keyword>
<keyword evidence="23" id="KW-0732">Signal</keyword>
<dbReference type="InterPro" id="IPR038959">
    <property type="entry name" value="Prp19"/>
</dbReference>
<name>W2G988_PHYNI</name>
<keyword evidence="9 21" id="KW-0808">Transferase</keyword>
<dbReference type="InterPro" id="IPR020472">
    <property type="entry name" value="WD40_PAC1"/>
</dbReference>
<dbReference type="CDD" id="cd00200">
    <property type="entry name" value="WD40"/>
    <property type="match status" value="1"/>
</dbReference>
<dbReference type="Proteomes" id="UP000053236">
    <property type="component" value="Unassembled WGS sequence"/>
</dbReference>
<evidence type="ECO:0000256" key="2">
    <source>
        <dbReference type="ARBA" id="ARBA00004642"/>
    </source>
</evidence>
<keyword evidence="15 21" id="KW-0833">Ubl conjugation pathway</keyword>
<dbReference type="PANTHER" id="PTHR43995">
    <property type="entry name" value="PRE-MRNA-PROCESSING FACTOR 19"/>
    <property type="match status" value="1"/>
</dbReference>
<dbReference type="PANTHER" id="PTHR43995:SF1">
    <property type="entry name" value="PRE-MRNA-PROCESSING FACTOR 19"/>
    <property type="match status" value="1"/>
</dbReference>
<dbReference type="EC" id="2.3.2.27" evidence="5 21"/>
<dbReference type="InterPro" id="IPR055340">
    <property type="entry name" value="RING-Ubox_PRP19"/>
</dbReference>
<evidence type="ECO:0000256" key="19">
    <source>
        <dbReference type="ARBA" id="ARBA00023242"/>
    </source>
</evidence>
<keyword evidence="18 21" id="KW-0234">DNA repair</keyword>
<evidence type="ECO:0000256" key="8">
    <source>
        <dbReference type="ARBA" id="ARBA00022664"/>
    </source>
</evidence>
<feature type="repeat" description="WD" evidence="20">
    <location>
        <begin position="502"/>
        <end position="534"/>
    </location>
</feature>
<comment type="subcellular location">
    <subcellularLocation>
        <location evidence="2">Nucleus</location>
        <location evidence="2">Nucleoplasm</location>
    </subcellularLocation>
</comment>
<feature type="signal peptide" evidence="23">
    <location>
        <begin position="1"/>
        <end position="17"/>
    </location>
</feature>
<dbReference type="FunFam" id="2.130.10.10:FF:001033">
    <property type="entry name" value="Pre-mRNA-processing factor 19 2"/>
    <property type="match status" value="1"/>
</dbReference>
<evidence type="ECO:0000256" key="6">
    <source>
        <dbReference type="ARBA" id="ARBA00015618"/>
    </source>
</evidence>
<keyword evidence="14" id="KW-0863">Zinc-finger</keyword>
<dbReference type="UniPathway" id="UPA00143"/>
<evidence type="ECO:0000256" key="3">
    <source>
        <dbReference type="ARBA" id="ARBA00004906"/>
    </source>
</evidence>
<feature type="domain" description="U-box" evidence="24">
    <location>
        <begin position="6"/>
        <end position="82"/>
    </location>
</feature>
<dbReference type="PROSITE" id="PS00678">
    <property type="entry name" value="WD_REPEATS_1"/>
    <property type="match status" value="1"/>
</dbReference>
<evidence type="ECO:0000313" key="25">
    <source>
        <dbReference type="EMBL" id="ETK79572.1"/>
    </source>
</evidence>
<dbReference type="SMART" id="SM00504">
    <property type="entry name" value="Ubox"/>
    <property type="match status" value="1"/>
</dbReference>
<evidence type="ECO:0000256" key="13">
    <source>
        <dbReference type="ARBA" id="ARBA00022763"/>
    </source>
</evidence>
<dbReference type="GO" id="GO:0061630">
    <property type="term" value="F:ubiquitin protein ligase activity"/>
    <property type="evidence" value="ECO:0007669"/>
    <property type="project" value="UniProtKB-UniRule"/>
</dbReference>
<sequence>KILPLATLKMMLCSLSGQVPVEPVVSLKSGHVFEKRLLLKYLEQNQQRCPVTGEELDAEQDLLALKAAPSTKSSATSAKAAAFAPEAASIPQLLATFQNEWDAVILETFTLKQHLEQTRQELSHALYQHDAACRVIARLNAENATLKERVTQLASGEQDDVDMQDGAQTGAALAPEVLATVEAKQKELAKKRKDFKKKDGPQRAALLSGLADWKMASSHTLHDSDKPGVTCVAIDSKRPTLVATGGVDKHAKIFDTDKQQLVATLTGHSKKLSHVEFHPTADMVLTASHDKTVKLWTPQEQGYGIGYTLDGFDDAVASSSIHPTGNYVLSGSLDATWAIHDVRRGHLLSRYTLNGELAMPDASAGKPKKAANEARCARFHPDGGIFGTAAKSKLVQMWAVNSLSNVVTFEGHAAPVTALGFSENGYHLASGSEDGVVKLWDLRKATSFFELDLKKEQPKLKLGAIHSINFDASGSHLAVASVQSVQVLKEVSKNHWEVVKTLSDHKAAVTGVQFAPDSSFLASTSMDRSLKIYR</sequence>
<dbReference type="SMART" id="SM00320">
    <property type="entry name" value="WD40"/>
    <property type="match status" value="7"/>
</dbReference>
<feature type="coiled-coil region" evidence="22">
    <location>
        <begin position="136"/>
        <end position="198"/>
    </location>
</feature>
<dbReference type="Pfam" id="PF00400">
    <property type="entry name" value="WD40"/>
    <property type="match status" value="5"/>
</dbReference>
<dbReference type="Gene3D" id="3.30.40.10">
    <property type="entry name" value="Zinc/RING finger domain, C3HC4 (zinc finger)"/>
    <property type="match status" value="1"/>
</dbReference>
<keyword evidence="11 21" id="KW-0747">Spliceosome</keyword>
<feature type="repeat" description="WD" evidence="20">
    <location>
        <begin position="265"/>
        <end position="296"/>
    </location>
</feature>
<keyword evidence="22" id="KW-0175">Coiled coil</keyword>
<keyword evidence="8 21" id="KW-0507">mRNA processing</keyword>
<dbReference type="EMBL" id="KI687914">
    <property type="protein sequence ID" value="ETK79573.1"/>
    <property type="molecule type" value="Genomic_DNA"/>
</dbReference>
<accession>W2G988</accession>
<proteinExistence type="inferred from homology"/>
<evidence type="ECO:0000256" key="12">
    <source>
        <dbReference type="ARBA" id="ARBA00022737"/>
    </source>
</evidence>
<keyword evidence="17 21" id="KW-0508">mRNA splicing</keyword>
<dbReference type="SUPFAM" id="SSF50978">
    <property type="entry name" value="WD40 repeat-like"/>
    <property type="match status" value="1"/>
</dbReference>
<dbReference type="GO" id="GO:0070534">
    <property type="term" value="P:protein K63-linked ubiquitination"/>
    <property type="evidence" value="ECO:0007669"/>
    <property type="project" value="UniProtKB-UniRule"/>
</dbReference>
<evidence type="ECO:0000256" key="10">
    <source>
        <dbReference type="ARBA" id="ARBA00022723"/>
    </source>
</evidence>
<evidence type="ECO:0000256" key="7">
    <source>
        <dbReference type="ARBA" id="ARBA00022574"/>
    </source>
</evidence>
<evidence type="ECO:0000256" key="5">
    <source>
        <dbReference type="ARBA" id="ARBA00012483"/>
    </source>
</evidence>
<feature type="repeat" description="WD" evidence="20">
    <location>
        <begin position="409"/>
        <end position="450"/>
    </location>
</feature>
<dbReference type="InterPro" id="IPR036322">
    <property type="entry name" value="WD40_repeat_dom_sf"/>
</dbReference>
<dbReference type="Pfam" id="PF08606">
    <property type="entry name" value="Prp19"/>
    <property type="match status" value="1"/>
</dbReference>
<dbReference type="PROSITE" id="PS50294">
    <property type="entry name" value="WD_REPEATS_REGION"/>
    <property type="match status" value="3"/>
</dbReference>
<evidence type="ECO:0000256" key="20">
    <source>
        <dbReference type="PROSITE-ProRule" id="PRU00221"/>
    </source>
</evidence>
<dbReference type="InterPro" id="IPR001680">
    <property type="entry name" value="WD40_rpt"/>
</dbReference>
<keyword evidence="19 21" id="KW-0539">Nucleus</keyword>
<feature type="non-terminal residue" evidence="25">
    <location>
        <position position="1"/>
    </location>
</feature>
<dbReference type="InterPro" id="IPR013083">
    <property type="entry name" value="Znf_RING/FYVE/PHD"/>
</dbReference>
<feature type="chain" id="PRO_5007733075" description="Pre-mRNA-processing factor 19" evidence="23">
    <location>
        <begin position="18"/>
        <end position="534"/>
    </location>
</feature>
<evidence type="ECO:0000256" key="1">
    <source>
        <dbReference type="ARBA" id="ARBA00000900"/>
    </source>
</evidence>
<keyword evidence="12" id="KW-0677">Repeat</keyword>
<protein>
    <recommendedName>
        <fullName evidence="6 21">Pre-mRNA-processing factor 19</fullName>
        <ecNumber evidence="5 21">2.3.2.27</ecNumber>
    </recommendedName>
</protein>
<comment type="pathway">
    <text evidence="3 21">Protein modification; protein ubiquitination.</text>
</comment>
<dbReference type="InterPro" id="IPR015943">
    <property type="entry name" value="WD40/YVTN_repeat-like_dom_sf"/>
</dbReference>
<evidence type="ECO:0000256" key="16">
    <source>
        <dbReference type="ARBA" id="ARBA00022833"/>
    </source>
</evidence>
<keyword evidence="13 21" id="KW-0227">DNA damage</keyword>
<evidence type="ECO:0000259" key="24">
    <source>
        <dbReference type="PROSITE" id="PS51698"/>
    </source>
</evidence>
<dbReference type="EMBL" id="KI687914">
    <property type="protein sequence ID" value="ETK79572.1"/>
    <property type="molecule type" value="Genomic_DNA"/>
</dbReference>
<keyword evidence="7 20" id="KW-0853">WD repeat</keyword>
<evidence type="ECO:0000256" key="21">
    <source>
        <dbReference type="RuleBase" id="RU367101"/>
    </source>
</evidence>
<dbReference type="PROSITE" id="PS51698">
    <property type="entry name" value="U_BOX"/>
    <property type="match status" value="1"/>
</dbReference>
<dbReference type="CDD" id="cd16656">
    <property type="entry name" value="RING-Ubox_PRP19"/>
    <property type="match status" value="1"/>
</dbReference>
<comment type="similarity">
    <text evidence="4 21">Belongs to the WD repeat PRP19 family.</text>
</comment>
<dbReference type="GO" id="GO:0000398">
    <property type="term" value="P:mRNA splicing, via spliceosome"/>
    <property type="evidence" value="ECO:0007669"/>
    <property type="project" value="InterPro"/>
</dbReference>
<dbReference type="GO" id="GO:0008270">
    <property type="term" value="F:zinc ion binding"/>
    <property type="evidence" value="ECO:0007669"/>
    <property type="project" value="UniProtKB-KW"/>
</dbReference>
<dbReference type="GO" id="GO:0071006">
    <property type="term" value="C:U2-type catalytic step 1 spliceosome"/>
    <property type="evidence" value="ECO:0007669"/>
    <property type="project" value="TreeGrafter"/>
</dbReference>
<comment type="subunit">
    <text evidence="21">Homotetramer.</text>
</comment>
<dbReference type="GO" id="GO:0005654">
    <property type="term" value="C:nucleoplasm"/>
    <property type="evidence" value="ECO:0007669"/>
    <property type="project" value="UniProtKB-SubCell"/>
</dbReference>
<evidence type="ECO:0000256" key="14">
    <source>
        <dbReference type="ARBA" id="ARBA00022771"/>
    </source>
</evidence>
<dbReference type="InterPro" id="IPR004181">
    <property type="entry name" value="Znf_MIZ"/>
</dbReference>
<evidence type="ECO:0000256" key="23">
    <source>
        <dbReference type="SAM" id="SignalP"/>
    </source>
</evidence>
<reference evidence="25" key="1">
    <citation type="submission" date="2013-11" db="EMBL/GenBank/DDBJ databases">
        <title>The Genome Sequence of Phytophthora parasitica CJ02B3.</title>
        <authorList>
            <consortium name="The Broad Institute Genomics Platform"/>
            <person name="Russ C."/>
            <person name="Tyler B."/>
            <person name="Panabieres F."/>
            <person name="Shan W."/>
            <person name="Tripathy S."/>
            <person name="Grunwald N."/>
            <person name="Machado M."/>
            <person name="Johnson C.S."/>
            <person name="Arredondo F."/>
            <person name="Hong C."/>
            <person name="Coffey M."/>
            <person name="Young S.K."/>
            <person name="Zeng Q."/>
            <person name="Gargeya S."/>
            <person name="Fitzgerald M."/>
            <person name="Abouelleil A."/>
            <person name="Alvarado L."/>
            <person name="Chapman S.B."/>
            <person name="Gainer-Dewar J."/>
            <person name="Goldberg J."/>
            <person name="Griggs A."/>
            <person name="Gujja S."/>
            <person name="Hansen M."/>
            <person name="Howarth C."/>
            <person name="Imamovic A."/>
            <person name="Ireland A."/>
            <person name="Larimer J."/>
            <person name="McCowan C."/>
            <person name="Murphy C."/>
            <person name="Pearson M."/>
            <person name="Poon T.W."/>
            <person name="Priest M."/>
            <person name="Roberts A."/>
            <person name="Saif S."/>
            <person name="Shea T."/>
            <person name="Sykes S."/>
            <person name="Wortman J."/>
            <person name="Nusbaum C."/>
            <person name="Birren B."/>
        </authorList>
    </citation>
    <scope>NUCLEOTIDE SEQUENCE [LARGE SCALE GENOMIC DNA]</scope>
    <source>
        <strain evidence="25">CJ02B3</strain>
    </source>
</reference>
<dbReference type="FunFam" id="3.30.40.10:FF:000027">
    <property type="entry name" value="Pre-mRNA-processing factor 19, putative"/>
    <property type="match status" value="1"/>
</dbReference>
<evidence type="ECO:0000256" key="22">
    <source>
        <dbReference type="SAM" id="Coils"/>
    </source>
</evidence>
<organism evidence="25">
    <name type="scientific">Phytophthora nicotianae</name>
    <name type="common">Potato buckeye rot agent</name>
    <name type="synonym">Phytophthora parasitica</name>
    <dbReference type="NCBI Taxonomy" id="4792"/>
    <lineage>
        <taxon>Eukaryota</taxon>
        <taxon>Sar</taxon>
        <taxon>Stramenopiles</taxon>
        <taxon>Oomycota</taxon>
        <taxon>Peronosporomycetes</taxon>
        <taxon>Peronosporales</taxon>
        <taxon>Peronosporaceae</taxon>
        <taxon>Phytophthora</taxon>
    </lineage>
</organism>
<evidence type="ECO:0000256" key="11">
    <source>
        <dbReference type="ARBA" id="ARBA00022728"/>
    </source>
</evidence>
<dbReference type="PROSITE" id="PS50082">
    <property type="entry name" value="WD_REPEATS_2"/>
    <property type="match status" value="3"/>
</dbReference>
<evidence type="ECO:0000256" key="4">
    <source>
        <dbReference type="ARBA" id="ARBA00006388"/>
    </source>
</evidence>
<evidence type="ECO:0000256" key="15">
    <source>
        <dbReference type="ARBA" id="ARBA00022786"/>
    </source>
</evidence>
<evidence type="ECO:0000256" key="17">
    <source>
        <dbReference type="ARBA" id="ARBA00023187"/>
    </source>
</evidence>
<comment type="catalytic activity">
    <reaction evidence="1 21">
        <text>S-ubiquitinyl-[E2 ubiquitin-conjugating enzyme]-L-cysteine + [acceptor protein]-L-lysine = [E2 ubiquitin-conjugating enzyme]-L-cysteine + N(6)-ubiquitinyl-[acceptor protein]-L-lysine.</text>
        <dbReference type="EC" id="2.3.2.27"/>
    </reaction>
</comment>
<dbReference type="GO" id="GO:0006281">
    <property type="term" value="P:DNA repair"/>
    <property type="evidence" value="ECO:0007669"/>
    <property type="project" value="UniProtKB-KW"/>
</dbReference>
<gene>
    <name evidence="25" type="ORF">L915_14581</name>
</gene>